<name>A0A191S3U6_9BETA</name>
<dbReference type="KEGG" id="vg:27912104"/>
<gene>
    <name evidence="1" type="primary">U2</name>
</gene>
<evidence type="ECO:0000313" key="2">
    <source>
        <dbReference type="Proteomes" id="UP000202843"/>
    </source>
</evidence>
<accession>A0A191S3U6</accession>
<sequence length="352" mass="39121">MSSESVIDDLGCDLQSDEIGTVVRDNSLDVECVPEVSWPLFVQSFSVDSVSFEVVADFVFKFAHHRLVLKWPIGAELRFATAEMLGIAEDEVCRLIRTFICCSHVDVWVVGLAFYSHLSALVLVGEKGEFYAFNRSVDNALYRIADDAYGFWKRGLRRFDPVYGSLNGPVSDGVIFGAMRGVEDALDFAVAFDRALVPLPWPQGVFFEFSVPENHGDRWRFIPTRGVAVVIGRFVGRCLGRGLLNRQRVIMDQAGAVYACDANGGTVVSLARSFSFFLAIGARKLFKNYRFPEKNAWAMQLPVTCVHVPVIHLPREYSLSMHVTDASFASESGQYLTTGSVPRDCADLSDRA</sequence>
<dbReference type="RefSeq" id="YP_009253911.1">
    <property type="nucleotide sequence ID" value="NC_030200.1"/>
</dbReference>
<dbReference type="Pfam" id="PF02393">
    <property type="entry name" value="US22"/>
    <property type="match status" value="1"/>
</dbReference>
<dbReference type="Proteomes" id="UP000202843">
    <property type="component" value="Segment"/>
</dbReference>
<protein>
    <submittedName>
        <fullName evidence="1">Tegument protein UL23</fullName>
    </submittedName>
</protein>
<proteinExistence type="predicted"/>
<dbReference type="InterPro" id="IPR003360">
    <property type="entry name" value="US22-like"/>
</dbReference>
<evidence type="ECO:0000313" key="1">
    <source>
        <dbReference type="EMBL" id="ANC96559.1"/>
    </source>
</evidence>
<dbReference type="EMBL" id="KU351741">
    <property type="protein sequence ID" value="ANC96559.1"/>
    <property type="molecule type" value="Genomic_DNA"/>
</dbReference>
<dbReference type="OrthoDB" id="10216at10239"/>
<dbReference type="GeneID" id="27912104"/>
<keyword evidence="2" id="KW-1185">Reference proteome</keyword>
<reference evidence="1 2" key="1">
    <citation type="journal article" date="2016" name="J. Virol.">
        <title>Complete Unique Genome Sequence, Expression Profile, and Salivary Gland Tissue Tropism of the Herpesvirus 7 Homolog in Pigtailed Macaques.</title>
        <authorList>
            <person name="Staheli J.P."/>
            <person name="Dyen M.R."/>
            <person name="Basom R."/>
            <person name="Fitzgibbon M."/>
            <person name="Barcy S."/>
        </authorList>
    </citation>
    <scope>NUCLEOTIDE SEQUENCE [LARGE SCALE GENOMIC DNA]</scope>
</reference>
<organism evidence="1 2">
    <name type="scientific">macacine betaherpesvirus 9</name>
    <dbReference type="NCBI Taxonomy" id="2560568"/>
    <lineage>
        <taxon>Viruses</taxon>
        <taxon>Duplodnaviria</taxon>
        <taxon>Heunggongvirae</taxon>
        <taxon>Peploviricota</taxon>
        <taxon>Herviviricetes</taxon>
        <taxon>Herpesvirales</taxon>
        <taxon>Orthoherpesviridae</taxon>
        <taxon>Betaherpesvirinae</taxon>
        <taxon>Roseolovirus</taxon>
        <taxon>Roseolovirus macacinebeta9</taxon>
    </lineage>
</organism>